<name>A0ABY5TRQ8_9VIRU</name>
<proteinExistence type="predicted"/>
<dbReference type="EMBL" id="OP072506">
    <property type="protein sequence ID" value="UVX36118.1"/>
    <property type="molecule type" value="Genomic_DNA"/>
</dbReference>
<evidence type="ECO:0000313" key="1">
    <source>
        <dbReference type="EMBL" id="UVX36118.1"/>
    </source>
</evidence>
<dbReference type="Proteomes" id="UP001160009">
    <property type="component" value="Segment"/>
</dbReference>
<organism evidence="1 2">
    <name type="scientific">Bacteriophage sp</name>
    <dbReference type="NCBI Taxonomy" id="38018"/>
    <lineage>
        <taxon>Viruses</taxon>
    </lineage>
</organism>
<evidence type="ECO:0000313" key="2">
    <source>
        <dbReference type="Proteomes" id="UP001160009"/>
    </source>
</evidence>
<accession>A0ABY5TRQ8</accession>
<reference evidence="1 2" key="1">
    <citation type="submission" date="2022-07" db="EMBL/GenBank/DDBJ databases">
        <authorList>
            <person name="Nishijima S."/>
        </authorList>
    </citation>
    <scope>NUCLEOTIDE SEQUENCE [LARGE SCALE GENOMIC DNA]</scope>
    <source>
        <strain evidence="1">3055_109949</strain>
    </source>
</reference>
<sequence>MSNNNKPRNINYEMADTLRLLGDDYTITEVDCDPGDSAIRITKRNSEKTLYIIAYRDPVTTEMHLYDGPNSLITYHVFYDRALDDSTPEDIADYITKSL</sequence>
<keyword evidence="2" id="KW-1185">Reference proteome</keyword>
<protein>
    <submittedName>
        <fullName evidence="1">Uncharacterized protein</fullName>
    </submittedName>
</protein>